<evidence type="ECO:0000313" key="1">
    <source>
        <dbReference type="EMBL" id="KAJ8343081.1"/>
    </source>
</evidence>
<proteinExistence type="predicted"/>
<protein>
    <submittedName>
        <fullName evidence="1">Uncharacterized protein</fullName>
    </submittedName>
</protein>
<sequence>MERKGWESRGERQKDVPGTIFPDRLSFYQHQVNITVHLHSPSGLNSRDREELQARKHTVLDDVTGGGGRSCARLPLTPLA</sequence>
<name>A0A9Q1IKM5_SYNKA</name>
<accession>A0A9Q1IKM5</accession>
<dbReference type="EMBL" id="JAINUF010000014">
    <property type="protein sequence ID" value="KAJ8343081.1"/>
    <property type="molecule type" value="Genomic_DNA"/>
</dbReference>
<comment type="caution">
    <text evidence="1">The sequence shown here is derived from an EMBL/GenBank/DDBJ whole genome shotgun (WGS) entry which is preliminary data.</text>
</comment>
<gene>
    <name evidence="1" type="ORF">SKAU_G00330090</name>
</gene>
<organism evidence="1 2">
    <name type="scientific">Synaphobranchus kaupii</name>
    <name type="common">Kaup's arrowtooth eel</name>
    <dbReference type="NCBI Taxonomy" id="118154"/>
    <lineage>
        <taxon>Eukaryota</taxon>
        <taxon>Metazoa</taxon>
        <taxon>Chordata</taxon>
        <taxon>Craniata</taxon>
        <taxon>Vertebrata</taxon>
        <taxon>Euteleostomi</taxon>
        <taxon>Actinopterygii</taxon>
        <taxon>Neopterygii</taxon>
        <taxon>Teleostei</taxon>
        <taxon>Anguilliformes</taxon>
        <taxon>Synaphobranchidae</taxon>
        <taxon>Synaphobranchus</taxon>
    </lineage>
</organism>
<keyword evidence="2" id="KW-1185">Reference proteome</keyword>
<evidence type="ECO:0000313" key="2">
    <source>
        <dbReference type="Proteomes" id="UP001152622"/>
    </source>
</evidence>
<reference evidence="1" key="1">
    <citation type="journal article" date="2023" name="Science">
        <title>Genome structures resolve the early diversification of teleost fishes.</title>
        <authorList>
            <person name="Parey E."/>
            <person name="Louis A."/>
            <person name="Montfort J."/>
            <person name="Bouchez O."/>
            <person name="Roques C."/>
            <person name="Iampietro C."/>
            <person name="Lluch J."/>
            <person name="Castinel A."/>
            <person name="Donnadieu C."/>
            <person name="Desvignes T."/>
            <person name="Floi Bucao C."/>
            <person name="Jouanno E."/>
            <person name="Wen M."/>
            <person name="Mejri S."/>
            <person name="Dirks R."/>
            <person name="Jansen H."/>
            <person name="Henkel C."/>
            <person name="Chen W.J."/>
            <person name="Zahm M."/>
            <person name="Cabau C."/>
            <person name="Klopp C."/>
            <person name="Thompson A.W."/>
            <person name="Robinson-Rechavi M."/>
            <person name="Braasch I."/>
            <person name="Lecointre G."/>
            <person name="Bobe J."/>
            <person name="Postlethwait J.H."/>
            <person name="Berthelot C."/>
            <person name="Roest Crollius H."/>
            <person name="Guiguen Y."/>
        </authorList>
    </citation>
    <scope>NUCLEOTIDE SEQUENCE</scope>
    <source>
        <strain evidence="1">WJC10195</strain>
    </source>
</reference>
<dbReference type="Proteomes" id="UP001152622">
    <property type="component" value="Chromosome 14"/>
</dbReference>
<dbReference type="AlphaFoldDB" id="A0A9Q1IKM5"/>